<keyword evidence="3" id="KW-1185">Reference proteome</keyword>
<evidence type="ECO:0000313" key="3">
    <source>
        <dbReference type="Proteomes" id="UP001642360"/>
    </source>
</evidence>
<protein>
    <recommendedName>
        <fullName evidence="4">SWIB domain-containing protein</fullName>
    </recommendedName>
</protein>
<accession>A0ABC8UIR3</accession>
<reference evidence="2 3" key="1">
    <citation type="submission" date="2024-02" db="EMBL/GenBank/DDBJ databases">
        <authorList>
            <person name="Vignale AGUSTIN F."/>
            <person name="Sosa J E."/>
            <person name="Modenutti C."/>
        </authorList>
    </citation>
    <scope>NUCLEOTIDE SEQUENCE [LARGE SCALE GENOMIC DNA]</scope>
</reference>
<organism evidence="2 3">
    <name type="scientific">Ilex paraguariensis</name>
    <name type="common">yerba mate</name>
    <dbReference type="NCBI Taxonomy" id="185542"/>
    <lineage>
        <taxon>Eukaryota</taxon>
        <taxon>Viridiplantae</taxon>
        <taxon>Streptophyta</taxon>
        <taxon>Embryophyta</taxon>
        <taxon>Tracheophyta</taxon>
        <taxon>Spermatophyta</taxon>
        <taxon>Magnoliopsida</taxon>
        <taxon>eudicotyledons</taxon>
        <taxon>Gunneridae</taxon>
        <taxon>Pentapetalae</taxon>
        <taxon>asterids</taxon>
        <taxon>campanulids</taxon>
        <taxon>Aquifoliales</taxon>
        <taxon>Aquifoliaceae</taxon>
        <taxon>Ilex</taxon>
    </lineage>
</organism>
<proteinExistence type="predicted"/>
<name>A0ABC8UIR3_9AQUA</name>
<dbReference type="PANTHER" id="PTHR30544:SF8">
    <property type="entry name" value="RADICAL SAM SUPERFAMILY PROTEIN"/>
    <property type="match status" value="1"/>
</dbReference>
<dbReference type="Proteomes" id="UP001642360">
    <property type="component" value="Unassembled WGS sequence"/>
</dbReference>
<gene>
    <name evidence="2" type="ORF">ILEXP_LOCUS50879</name>
</gene>
<comment type="cofactor">
    <cofactor evidence="1">
        <name>[4Fe-4S] cluster</name>
        <dbReference type="ChEBI" id="CHEBI:49883"/>
    </cofactor>
</comment>
<dbReference type="EMBL" id="CAUOFW020007847">
    <property type="protein sequence ID" value="CAK9180852.1"/>
    <property type="molecule type" value="Genomic_DNA"/>
</dbReference>
<dbReference type="PANTHER" id="PTHR30544">
    <property type="entry name" value="23S RRNA METHYLTRANSFERASE"/>
    <property type="match status" value="1"/>
</dbReference>
<dbReference type="InterPro" id="IPR040072">
    <property type="entry name" value="Methyltransferase_A"/>
</dbReference>
<evidence type="ECO:0000256" key="1">
    <source>
        <dbReference type="ARBA" id="ARBA00001966"/>
    </source>
</evidence>
<dbReference type="AlphaFoldDB" id="A0ABC8UIR3"/>
<comment type="caution">
    <text evidence="2">The sequence shown here is derived from an EMBL/GenBank/DDBJ whole genome shotgun (WGS) entry which is preliminary data.</text>
</comment>
<evidence type="ECO:0000313" key="2">
    <source>
        <dbReference type="EMBL" id="CAK9180852.1"/>
    </source>
</evidence>
<sequence>MAIRSVFDSSAIRTEFEKAGINTNFIHLIWKYVIQNPNCELDEVPSLPAAAYPLLRSKFKPSTSTLHSVIESSDEVTTKLLIKLQVFPPSLQNGAFVEAVIMRYDSRLGKYNGKPRPGGLRSTLCISSQVFIPVSFLVS</sequence>
<evidence type="ECO:0008006" key="4">
    <source>
        <dbReference type="Google" id="ProtNLM"/>
    </source>
</evidence>